<feature type="binding site" evidence="9">
    <location>
        <position position="111"/>
    </location>
    <ligand>
        <name>substrate</name>
    </ligand>
</feature>
<dbReference type="GO" id="GO:0010133">
    <property type="term" value="P:L-proline catabolic process to L-glutamate"/>
    <property type="evidence" value="ECO:0007669"/>
    <property type="project" value="UniProtKB-UniPathway"/>
</dbReference>
<feature type="domain" description="Proline dehydrogenase" evidence="11">
    <location>
        <begin position="52"/>
        <end position="313"/>
    </location>
</feature>
<comment type="pathway">
    <text evidence="1">Amino-acid degradation; L-proline degradation into L-glutamate; L-glutamate from L-proline: step 1/2.</text>
</comment>
<reference evidence="12 13" key="1">
    <citation type="submission" date="2020-04" db="EMBL/GenBank/DDBJ databases">
        <title>MicrobeNet Type strains.</title>
        <authorList>
            <person name="Nicholson A.C."/>
        </authorList>
    </citation>
    <scope>NUCLEOTIDE SEQUENCE [LARGE SCALE GENOMIC DNA]</scope>
    <source>
        <strain evidence="12 13">ATCC BAA-14</strain>
    </source>
</reference>
<dbReference type="PIRSF" id="PIRSF000196">
    <property type="entry name" value="Pro_dehydrog"/>
    <property type="match status" value="1"/>
</dbReference>
<evidence type="ECO:0000256" key="2">
    <source>
        <dbReference type="ARBA" id="ARBA00012695"/>
    </source>
</evidence>
<dbReference type="Proteomes" id="UP000563898">
    <property type="component" value="Unassembled WGS sequence"/>
</dbReference>
<dbReference type="EMBL" id="JAAXPC010000009">
    <property type="protein sequence ID" value="NKY03206.1"/>
    <property type="molecule type" value="Genomic_DNA"/>
</dbReference>
<organism evidence="12 13">
    <name type="scientific">Gordonia polyisoprenivorans</name>
    <dbReference type="NCBI Taxonomy" id="84595"/>
    <lineage>
        <taxon>Bacteria</taxon>
        <taxon>Bacillati</taxon>
        <taxon>Actinomycetota</taxon>
        <taxon>Actinomycetes</taxon>
        <taxon>Mycobacteriales</taxon>
        <taxon>Gordoniaceae</taxon>
        <taxon>Gordonia</taxon>
    </lineage>
</organism>
<feature type="binding site" evidence="10">
    <location>
        <position position="177"/>
    </location>
    <ligand>
        <name>FAD</name>
        <dbReference type="ChEBI" id="CHEBI:57692"/>
    </ligand>
</feature>
<keyword evidence="5 10" id="KW-0274">FAD</keyword>
<dbReference type="PANTHER" id="PTHR13914">
    <property type="entry name" value="PROLINE OXIDASE"/>
    <property type="match status" value="1"/>
</dbReference>
<evidence type="ECO:0000256" key="4">
    <source>
        <dbReference type="ARBA" id="ARBA00022741"/>
    </source>
</evidence>
<evidence type="ECO:0000259" key="11">
    <source>
        <dbReference type="Pfam" id="PF01619"/>
    </source>
</evidence>
<comment type="catalytic activity">
    <reaction evidence="8">
        <text>L-proline + a quinone = (S)-1-pyrroline-5-carboxylate + a quinol + H(+)</text>
        <dbReference type="Rhea" id="RHEA:23784"/>
        <dbReference type="ChEBI" id="CHEBI:15378"/>
        <dbReference type="ChEBI" id="CHEBI:17388"/>
        <dbReference type="ChEBI" id="CHEBI:24646"/>
        <dbReference type="ChEBI" id="CHEBI:60039"/>
        <dbReference type="ChEBI" id="CHEBI:132124"/>
        <dbReference type="EC" id="1.5.5.2"/>
    </reaction>
</comment>
<sequence>MSTVFDAVLRPVIMKAAASERIKEASVRLPITERVVNRFVPGETLDDVLAAIRGCLDEGLSVTIDHLGEDTTDESQASATVDAYLALLQAMSTQEMSPLDVEPGRLEVSLKLTALGQSLPRHGRKIAEENAHTICAAARRAGVLVTVDAEDHGTVDERLQIVRSLRGEFPELGTVLQAYLRRTEDDCTEFAASGARIRLCKGAYAEPAAVAYPDRSQIDEAYLRCLRILMKGNGYPMVASHDPTMIAAARHLAAEVGRAPDSWEHQMLYGIRADEQHRLAAQGARVRVYIPYGQEWYGYFVRRLAEKPANLGFFLRALAG</sequence>
<dbReference type="RefSeq" id="WP_006368278.1">
    <property type="nucleotide sequence ID" value="NZ_CP073075.1"/>
</dbReference>
<proteinExistence type="predicted"/>
<feature type="binding site" evidence="9">
    <location>
        <position position="302"/>
    </location>
    <ligand>
        <name>substrate</name>
    </ligand>
</feature>
<keyword evidence="4 10" id="KW-0547">Nucleotide-binding</keyword>
<evidence type="ECO:0000256" key="5">
    <source>
        <dbReference type="ARBA" id="ARBA00022827"/>
    </source>
</evidence>
<evidence type="ECO:0000256" key="10">
    <source>
        <dbReference type="PIRSR" id="PIRSR000196-2"/>
    </source>
</evidence>
<dbReference type="InterPro" id="IPR002872">
    <property type="entry name" value="Proline_DH_dom"/>
</dbReference>
<dbReference type="InterPro" id="IPR008219">
    <property type="entry name" value="PRODH_bac_arc"/>
</dbReference>
<feature type="binding site" evidence="10">
    <location>
        <begin position="240"/>
        <end position="241"/>
    </location>
    <ligand>
        <name>FAD</name>
        <dbReference type="ChEBI" id="CHEBI:57692"/>
    </ligand>
</feature>
<evidence type="ECO:0000256" key="8">
    <source>
        <dbReference type="ARBA" id="ARBA00048779"/>
    </source>
</evidence>
<dbReference type="Pfam" id="PF01619">
    <property type="entry name" value="Pro_dh"/>
    <property type="match status" value="1"/>
</dbReference>
<evidence type="ECO:0000313" key="12">
    <source>
        <dbReference type="EMBL" id="NKY03206.1"/>
    </source>
</evidence>
<dbReference type="GO" id="GO:0004657">
    <property type="term" value="F:proline dehydrogenase activity"/>
    <property type="evidence" value="ECO:0007669"/>
    <property type="project" value="UniProtKB-EC"/>
</dbReference>
<keyword evidence="6" id="KW-0560">Oxidoreductase</keyword>
<evidence type="ECO:0000256" key="9">
    <source>
        <dbReference type="PIRSR" id="PIRSR000196-1"/>
    </source>
</evidence>
<dbReference type="PANTHER" id="PTHR13914:SF0">
    <property type="entry name" value="PROLINE DEHYDROGENASE 1, MITOCHONDRIAL"/>
    <property type="match status" value="1"/>
</dbReference>
<dbReference type="InterPro" id="IPR029041">
    <property type="entry name" value="FAD-linked_oxidoreductase-like"/>
</dbReference>
<protein>
    <recommendedName>
        <fullName evidence="2">proline dehydrogenase</fullName>
        <ecNumber evidence="2">1.5.5.2</ecNumber>
    </recommendedName>
</protein>
<evidence type="ECO:0000313" key="13">
    <source>
        <dbReference type="Proteomes" id="UP000563898"/>
    </source>
</evidence>
<feature type="binding site" evidence="10">
    <location>
        <begin position="201"/>
        <end position="203"/>
    </location>
    <ligand>
        <name>FAD</name>
        <dbReference type="ChEBI" id="CHEBI:57692"/>
    </ligand>
</feature>
<evidence type="ECO:0000256" key="7">
    <source>
        <dbReference type="ARBA" id="ARBA00023062"/>
    </source>
</evidence>
<comment type="caution">
    <text evidence="12">The sequence shown here is derived from an EMBL/GenBank/DDBJ whole genome shotgun (WGS) entry which is preliminary data.</text>
</comment>
<dbReference type="SUPFAM" id="SSF51730">
    <property type="entry name" value="FAD-linked oxidoreductase"/>
    <property type="match status" value="1"/>
</dbReference>
<evidence type="ECO:0000256" key="6">
    <source>
        <dbReference type="ARBA" id="ARBA00023002"/>
    </source>
</evidence>
<keyword evidence="3" id="KW-0285">Flavoprotein</keyword>
<comment type="cofactor">
    <cofactor evidence="10">
        <name>FAD</name>
        <dbReference type="ChEBI" id="CHEBI:57692"/>
    </cofactor>
    <text evidence="10">Binds 1 FAD per subunit.</text>
</comment>
<name>A0A846WQD6_9ACTN</name>
<dbReference type="AlphaFoldDB" id="A0A846WQD6"/>
<dbReference type="GO" id="GO:0000166">
    <property type="term" value="F:nucleotide binding"/>
    <property type="evidence" value="ECO:0007669"/>
    <property type="project" value="UniProtKB-KW"/>
</dbReference>
<gene>
    <name evidence="12" type="ORF">HGA05_16675</name>
</gene>
<dbReference type="EC" id="1.5.5.2" evidence="2"/>
<dbReference type="UniPathway" id="UPA00261">
    <property type="reaction ID" value="UER00373"/>
</dbReference>
<keyword evidence="7" id="KW-0642">Proline metabolism</keyword>
<dbReference type="InterPro" id="IPR015659">
    <property type="entry name" value="Proline_oxidase"/>
</dbReference>
<accession>A0A846WQD6</accession>
<evidence type="ECO:0000256" key="3">
    <source>
        <dbReference type="ARBA" id="ARBA00022630"/>
    </source>
</evidence>
<dbReference type="Gene3D" id="3.20.20.220">
    <property type="match status" value="1"/>
</dbReference>
<feature type="binding site" evidence="9">
    <location>
        <position position="303"/>
    </location>
    <ligand>
        <name>substrate</name>
    </ligand>
</feature>
<evidence type="ECO:0000256" key="1">
    <source>
        <dbReference type="ARBA" id="ARBA00004739"/>
    </source>
</evidence>